<dbReference type="Proteomes" id="UP001177260">
    <property type="component" value="Unassembled WGS sequence"/>
</dbReference>
<gene>
    <name evidence="1" type="ORF">N8T08_004006</name>
</gene>
<proteinExistence type="predicted"/>
<protein>
    <submittedName>
        <fullName evidence="1">Uncharacterized protein</fullName>
    </submittedName>
</protein>
<accession>A0ACC3B657</accession>
<evidence type="ECO:0000313" key="1">
    <source>
        <dbReference type="EMBL" id="KAK1145765.1"/>
    </source>
</evidence>
<name>A0ACC3B657_9EURO</name>
<organism evidence="1 2">
    <name type="scientific">Aspergillus melleus</name>
    <dbReference type="NCBI Taxonomy" id="138277"/>
    <lineage>
        <taxon>Eukaryota</taxon>
        <taxon>Fungi</taxon>
        <taxon>Dikarya</taxon>
        <taxon>Ascomycota</taxon>
        <taxon>Pezizomycotina</taxon>
        <taxon>Eurotiomycetes</taxon>
        <taxon>Eurotiomycetidae</taxon>
        <taxon>Eurotiales</taxon>
        <taxon>Aspergillaceae</taxon>
        <taxon>Aspergillus</taxon>
        <taxon>Aspergillus subgen. Circumdati</taxon>
    </lineage>
</organism>
<comment type="caution">
    <text evidence="1">The sequence shown here is derived from an EMBL/GenBank/DDBJ whole genome shotgun (WGS) entry which is preliminary data.</text>
</comment>
<sequence>MNRDRLRNLLREDIDLLATQRPLQDDIQAKQNQIQVRQSQFHTRESRAHRYNPGPTPNEKKLHDTIMRLLIDQNRGQLRRLHNISRRRAEIRDELRTAGVPELVDDETVWFWLCLTGWSWFGLTVRIRSFWVTDLIVRFWSWFWGDQGPFGHWIVLHICGLFRGFWDELLRYLHLIWQLGAAF</sequence>
<dbReference type="EMBL" id="JAOPJF010000022">
    <property type="protein sequence ID" value="KAK1145765.1"/>
    <property type="molecule type" value="Genomic_DNA"/>
</dbReference>
<keyword evidence="2" id="KW-1185">Reference proteome</keyword>
<reference evidence="1 2" key="1">
    <citation type="journal article" date="2023" name="ACS Omega">
        <title>Identification of the Neoaspergillic Acid Biosynthesis Gene Cluster by Establishing an In Vitro CRISPR-Ribonucleoprotein Genetic System in Aspergillus melleus.</title>
        <authorList>
            <person name="Yuan B."/>
            <person name="Grau M.F."/>
            <person name="Murata R.M."/>
            <person name="Torok T."/>
            <person name="Venkateswaran K."/>
            <person name="Stajich J.E."/>
            <person name="Wang C.C.C."/>
        </authorList>
    </citation>
    <scope>NUCLEOTIDE SEQUENCE [LARGE SCALE GENOMIC DNA]</scope>
    <source>
        <strain evidence="1 2">IMV 1140</strain>
    </source>
</reference>
<evidence type="ECO:0000313" key="2">
    <source>
        <dbReference type="Proteomes" id="UP001177260"/>
    </source>
</evidence>